<feature type="transmembrane region" description="Helical" evidence="2">
    <location>
        <begin position="250"/>
        <end position="268"/>
    </location>
</feature>
<accession>M0CID2</accession>
<comment type="caution">
    <text evidence="3">The sequence shown here is derived from an EMBL/GenBank/DDBJ whole genome shotgun (WGS) entry which is preliminary data.</text>
</comment>
<dbReference type="Proteomes" id="UP000011626">
    <property type="component" value="Unassembled WGS sequence"/>
</dbReference>
<protein>
    <submittedName>
        <fullName evidence="3">Uncharacterized protein</fullName>
    </submittedName>
</protein>
<proteinExistence type="predicted"/>
<feature type="compositionally biased region" description="Acidic residues" evidence="1">
    <location>
        <begin position="202"/>
        <end position="221"/>
    </location>
</feature>
<evidence type="ECO:0000256" key="2">
    <source>
        <dbReference type="SAM" id="Phobius"/>
    </source>
</evidence>
<dbReference type="STRING" id="797114.C475_17838"/>
<reference evidence="3 4" key="1">
    <citation type="journal article" date="2014" name="PLoS Genet.">
        <title>Phylogenetically driven sequencing of extremely halophilic archaea reveals strategies for static and dynamic osmo-response.</title>
        <authorList>
            <person name="Becker E.A."/>
            <person name="Seitzer P.M."/>
            <person name="Tritt A."/>
            <person name="Larsen D."/>
            <person name="Krusor M."/>
            <person name="Yao A.I."/>
            <person name="Wu D."/>
            <person name="Madern D."/>
            <person name="Eisen J.A."/>
            <person name="Darling A.E."/>
            <person name="Facciotti M.T."/>
        </authorList>
    </citation>
    <scope>NUCLEOTIDE SEQUENCE [LARGE SCALE GENOMIC DNA]</scope>
    <source>
        <strain evidence="3 4">2-9-1</strain>
    </source>
</reference>
<dbReference type="RefSeq" id="WP_006885234.1">
    <property type="nucleotide sequence ID" value="NZ_AOIU01000036.1"/>
</dbReference>
<dbReference type="AlphaFoldDB" id="M0CID2"/>
<keyword evidence="2" id="KW-0472">Membrane</keyword>
<sequence length="269" mass="27975">MPQTVPVGERVDGLSPPGRWVNAVDVTRLYTQENRPTRGGETSVEVRLTNRTTEPLAVREPVTVNGDEVAVLTQALDPEETTTTDVTVPVPKGADAITISVADASDTSNTSGYLTGSNLSISPDPPMRNRMATVSVQWTNTLSEPITEDLPLTVNGQRLGTRPLSLGPNGSERMEAEVPVGSGSRLDVELGSASVSVNTTTDDSDDPTPDPEPEPTPDPEPDPNPGSGGSLPLVGALADMLTERFGVSRNMAFGALAIGALALGGVVLG</sequence>
<gene>
    <name evidence="3" type="ORF">C475_17838</name>
</gene>
<dbReference type="EMBL" id="AOIU01000036">
    <property type="protein sequence ID" value="ELZ22398.1"/>
    <property type="molecule type" value="Genomic_DNA"/>
</dbReference>
<evidence type="ECO:0000313" key="3">
    <source>
        <dbReference type="EMBL" id="ELZ22398.1"/>
    </source>
</evidence>
<keyword evidence="4" id="KW-1185">Reference proteome</keyword>
<evidence type="ECO:0000313" key="4">
    <source>
        <dbReference type="Proteomes" id="UP000011626"/>
    </source>
</evidence>
<keyword evidence="2" id="KW-1133">Transmembrane helix</keyword>
<feature type="region of interest" description="Disordered" evidence="1">
    <location>
        <begin position="153"/>
        <end position="233"/>
    </location>
</feature>
<evidence type="ECO:0000256" key="1">
    <source>
        <dbReference type="SAM" id="MobiDB-lite"/>
    </source>
</evidence>
<name>M0CID2_9EURY</name>
<organism evidence="3 4">
    <name type="scientific">Halosimplex carlsbadense 2-9-1</name>
    <dbReference type="NCBI Taxonomy" id="797114"/>
    <lineage>
        <taxon>Archaea</taxon>
        <taxon>Methanobacteriati</taxon>
        <taxon>Methanobacteriota</taxon>
        <taxon>Stenosarchaea group</taxon>
        <taxon>Halobacteria</taxon>
        <taxon>Halobacteriales</taxon>
        <taxon>Haloarculaceae</taxon>
        <taxon>Halosimplex</taxon>
    </lineage>
</organism>
<keyword evidence="2" id="KW-0812">Transmembrane</keyword>